<evidence type="ECO:0000313" key="10">
    <source>
        <dbReference type="Proteomes" id="UP000253769"/>
    </source>
</evidence>
<dbReference type="SMART" id="SM00487">
    <property type="entry name" value="DEXDc"/>
    <property type="match status" value="1"/>
</dbReference>
<dbReference type="InterPro" id="IPR014001">
    <property type="entry name" value="Helicase_ATP-bd"/>
</dbReference>
<dbReference type="InterPro" id="IPR024590">
    <property type="entry name" value="HrpA_C"/>
</dbReference>
<feature type="domain" description="Helicase ATP-binding" evidence="7">
    <location>
        <begin position="83"/>
        <end position="246"/>
    </location>
</feature>
<dbReference type="GO" id="GO:0003724">
    <property type="term" value="F:RNA helicase activity"/>
    <property type="evidence" value="ECO:0007669"/>
    <property type="project" value="UniProtKB-EC"/>
</dbReference>
<evidence type="ECO:0000256" key="1">
    <source>
        <dbReference type="ARBA" id="ARBA00022741"/>
    </source>
</evidence>
<dbReference type="InterPro" id="IPR003593">
    <property type="entry name" value="AAA+_ATPase"/>
</dbReference>
<keyword evidence="2 9" id="KW-0378">Hydrolase</keyword>
<dbReference type="Gene3D" id="1.20.120.1080">
    <property type="match status" value="1"/>
</dbReference>
<dbReference type="Proteomes" id="UP000253769">
    <property type="component" value="Unassembled WGS sequence"/>
</dbReference>
<proteinExistence type="predicted"/>
<feature type="domain" description="Helicase C-terminal" evidence="8">
    <location>
        <begin position="280"/>
        <end position="459"/>
    </location>
</feature>
<dbReference type="InterPro" id="IPR011709">
    <property type="entry name" value="DEAD-box_helicase_OB_fold"/>
</dbReference>
<dbReference type="NCBIfam" id="TIGR01967">
    <property type="entry name" value="DEAH_box_HrpA"/>
    <property type="match status" value="1"/>
</dbReference>
<keyword evidence="5" id="KW-0175">Coiled coil</keyword>
<keyword evidence="10" id="KW-1185">Reference proteome</keyword>
<gene>
    <name evidence="9" type="primary">hrpA</name>
    <name evidence="9" type="ORF">DV711_11985</name>
</gene>
<dbReference type="InterPro" id="IPR011545">
    <property type="entry name" value="DEAD/DEAH_box_helicase_dom"/>
</dbReference>
<dbReference type="SUPFAM" id="SSF52540">
    <property type="entry name" value="P-loop containing nucleoside triphosphate hydrolases"/>
    <property type="match status" value="1"/>
</dbReference>
<keyword evidence="1" id="KW-0547">Nucleotide-binding</keyword>
<dbReference type="InterPro" id="IPR001650">
    <property type="entry name" value="Helicase_C-like"/>
</dbReference>
<dbReference type="GO" id="GO:0003723">
    <property type="term" value="F:RNA binding"/>
    <property type="evidence" value="ECO:0007669"/>
    <property type="project" value="TreeGrafter"/>
</dbReference>
<dbReference type="NCBIfam" id="NF008348">
    <property type="entry name" value="PRK11131.1"/>
    <property type="match status" value="1"/>
</dbReference>
<dbReference type="InterPro" id="IPR048333">
    <property type="entry name" value="HA2_WH"/>
</dbReference>
<dbReference type="PANTHER" id="PTHR18934">
    <property type="entry name" value="ATP-DEPENDENT RNA HELICASE"/>
    <property type="match status" value="1"/>
</dbReference>
<comment type="caution">
    <text evidence="9">The sequence shown here is derived from an EMBL/GenBank/DDBJ whole genome shotgun (WGS) entry which is preliminary data.</text>
</comment>
<dbReference type="GO" id="GO:0016787">
    <property type="term" value="F:hydrolase activity"/>
    <property type="evidence" value="ECO:0007669"/>
    <property type="project" value="UniProtKB-KW"/>
</dbReference>
<evidence type="ECO:0000313" key="9">
    <source>
        <dbReference type="EMBL" id="RDE19596.1"/>
    </source>
</evidence>
<dbReference type="RefSeq" id="WP_114695940.1">
    <property type="nucleotide sequence ID" value="NZ_QQOH01000003.1"/>
</dbReference>
<dbReference type="Pfam" id="PF11898">
    <property type="entry name" value="DUF3418"/>
    <property type="match status" value="1"/>
</dbReference>
<dbReference type="PROSITE" id="PS51192">
    <property type="entry name" value="HELICASE_ATP_BIND_1"/>
    <property type="match status" value="1"/>
</dbReference>
<dbReference type="InterPro" id="IPR027417">
    <property type="entry name" value="P-loop_NTPase"/>
</dbReference>
<dbReference type="Pfam" id="PF07717">
    <property type="entry name" value="OB_NTP_bind"/>
    <property type="match status" value="1"/>
</dbReference>
<reference evidence="9 10" key="1">
    <citation type="submission" date="2018-07" db="EMBL/GenBank/DDBJ databases">
        <title>Motiliproteus coralliicola sp. nov., a bacterium isolated from Coral.</title>
        <authorList>
            <person name="Wang G."/>
        </authorList>
    </citation>
    <scope>NUCLEOTIDE SEQUENCE [LARGE SCALE GENOMIC DNA]</scope>
    <source>
        <strain evidence="9 10">C34</strain>
    </source>
</reference>
<dbReference type="FunFam" id="3.40.50.300:FF:000575">
    <property type="entry name" value="ATP-dependent helicase hrpA"/>
    <property type="match status" value="1"/>
</dbReference>
<dbReference type="PANTHER" id="PTHR18934:SF99">
    <property type="entry name" value="ATP-DEPENDENT RNA HELICASE DHX37-RELATED"/>
    <property type="match status" value="1"/>
</dbReference>
<dbReference type="GO" id="GO:0005524">
    <property type="term" value="F:ATP binding"/>
    <property type="evidence" value="ECO:0007669"/>
    <property type="project" value="UniProtKB-KW"/>
</dbReference>
<dbReference type="SMART" id="SM00382">
    <property type="entry name" value="AAA"/>
    <property type="match status" value="1"/>
</dbReference>
<dbReference type="Pfam" id="PF00270">
    <property type="entry name" value="DEAD"/>
    <property type="match status" value="1"/>
</dbReference>
<evidence type="ECO:0000256" key="4">
    <source>
        <dbReference type="ARBA" id="ARBA00022840"/>
    </source>
</evidence>
<sequence>MTDPFKSLSARLDQCLLQDQQPLKQLLKGIRRNAKAGKPYDRLQGKFETLAEASEARRLQRSQPIRPQYDDSLPICQKREQILELIRDHQVIVLAGETGSGKTTQLPKFCLELGRGSAGLIGHTQPRRLAARAVASRIAEELGEAPGHSVGYQVRFDDSLGEQSRVKLMTDGILLAEIQHDRLLQKYDTLIIDEAHERSLNIDFLLGFLKRLLPQRPDLKLIITSATIDVQRFSKHFEDAPVLEVSGRTYPVEVLYRPPELQKELQQGDEDSRALNLPQQVQAAVEEIEQLESAGKGHRLGDVLVFLPGEREIRESAEQLRKAVTHRQLRDLQVLPLYARLSQGEQNKIFNPSGRGRRVVLATNVAETSLTVPGIRYVIDAGVARISRYSVRSKIQRLPVEPISQASANQRKGRCGRISAGICIRLYSEEDFQSRSSFTDAEILRTNLAAVILQMEALGLGKMELFPFIDPPDPRQIRDGVRLLEELGAIQDNRLTKLGRQLSRLPVDPRIGRMLLEAARYDCLTELLIVASVLAIQDPRERPHDKQQQADEKHRVHQDKDSDFVGFINLWNHYEEQRQELSQGQLRRYCQKQFLSFMRMREWRDLHRQLHLACKSLGLTENKQPASYAEIHRSLLAGLLGHIGFRQENREYLGARNRKFMPFPGSVLAKGKAKWLMAAELVETSRLFARMAAKIEPAWIEPLAPHLLKRSYSEPHWEKKAAQVIAYERLTLYGLVVVPKRRVHFGAIDPEQARQIFIRSALVEGEFHTRAPFFKHNRELLDQVAALEDKSRRRDILVDEEQLYEFYLELMLKQGGDRVVNGASFEQWRKKLEQRDPKALFMTREALMRHSASGINQNQYPDYLEHEGLKFRLHYHFSPGAEDDGVSVDVPAAALQRLPLQRLQWLVPGLLRDKCIALIKNLPKSIRKQCVPVPDRVDRFLQDAAADNSSLTEALAHSLKRQCGVQIRPDDWNEENLETHFCFNIRVLDQRSKTLAQGRDWHSLAERFAGQQQEQQADPRADSEWQRTGITEWDFGGLPQQVELEQAGMKIPAFPALTVTKEGLNLSLHASRQQALEAHRWGLVKLLQLRTSRQQRELTKRLPELQRSALLFSKLGRREQFEADFFDALYDRVFIQPSLAGTGQQPLEVLPRQAGQFEALYKQQLANLVPEAEVLSQQLHTLLLQYQTINKKLSGSIQLAWAPILNDIREQLAGLIYPGFMKATPASWWSRLPLYLKAIEIRLQKYQQQLNQQRMHSEQLQQLWQGYCNQQTRMQQAGISSAPLIEYRWMLEEYRISLFAQQLGALKPVSDKRLKQLFDQCQI</sequence>
<evidence type="ECO:0000256" key="5">
    <source>
        <dbReference type="SAM" id="Coils"/>
    </source>
</evidence>
<dbReference type="PROSITE" id="PS51194">
    <property type="entry name" value="HELICASE_CTER"/>
    <property type="match status" value="1"/>
</dbReference>
<dbReference type="Pfam" id="PF04408">
    <property type="entry name" value="WHD_HA2"/>
    <property type="match status" value="1"/>
</dbReference>
<keyword evidence="3 9" id="KW-0347">Helicase</keyword>
<dbReference type="OrthoDB" id="9805617at2"/>
<dbReference type="Gene3D" id="3.40.50.300">
    <property type="entry name" value="P-loop containing nucleotide triphosphate hydrolases"/>
    <property type="match status" value="2"/>
</dbReference>
<evidence type="ECO:0000259" key="8">
    <source>
        <dbReference type="PROSITE" id="PS51194"/>
    </source>
</evidence>
<accession>A0A369WG63</accession>
<dbReference type="InterPro" id="IPR010222">
    <property type="entry name" value="RNA_helicase_HrpA"/>
</dbReference>
<dbReference type="InterPro" id="IPR007502">
    <property type="entry name" value="Helicase-assoc_dom"/>
</dbReference>
<feature type="coiled-coil region" evidence="5">
    <location>
        <begin position="1236"/>
        <end position="1263"/>
    </location>
</feature>
<keyword evidence="4" id="KW-0067">ATP-binding</keyword>
<dbReference type="Pfam" id="PF00271">
    <property type="entry name" value="Helicase_C"/>
    <property type="match status" value="1"/>
</dbReference>
<name>A0A369WG63_9GAMM</name>
<evidence type="ECO:0000256" key="3">
    <source>
        <dbReference type="ARBA" id="ARBA00022806"/>
    </source>
</evidence>
<dbReference type="EMBL" id="QQOH01000003">
    <property type="protein sequence ID" value="RDE19596.1"/>
    <property type="molecule type" value="Genomic_DNA"/>
</dbReference>
<evidence type="ECO:0000259" key="7">
    <source>
        <dbReference type="PROSITE" id="PS51192"/>
    </source>
</evidence>
<evidence type="ECO:0000256" key="6">
    <source>
        <dbReference type="SAM" id="MobiDB-lite"/>
    </source>
</evidence>
<dbReference type="FunFam" id="1.20.120.1080:FF:000005">
    <property type="entry name" value="ATP-dependent helicase HrpA"/>
    <property type="match status" value="1"/>
</dbReference>
<dbReference type="Pfam" id="PF21010">
    <property type="entry name" value="HA2_C"/>
    <property type="match status" value="1"/>
</dbReference>
<dbReference type="SMART" id="SM00490">
    <property type="entry name" value="HELICc"/>
    <property type="match status" value="1"/>
</dbReference>
<dbReference type="EC" id="3.6.4.13" evidence="9"/>
<protein>
    <submittedName>
        <fullName evidence="9">ATP-dependent RNA helicase HrpA</fullName>
        <ecNumber evidence="9">3.6.4.13</ecNumber>
    </submittedName>
</protein>
<dbReference type="CDD" id="cd18791">
    <property type="entry name" value="SF2_C_RHA"/>
    <property type="match status" value="1"/>
</dbReference>
<evidence type="ECO:0000256" key="2">
    <source>
        <dbReference type="ARBA" id="ARBA00022801"/>
    </source>
</evidence>
<organism evidence="9 10">
    <name type="scientific">Motiliproteus coralliicola</name>
    <dbReference type="NCBI Taxonomy" id="2283196"/>
    <lineage>
        <taxon>Bacteria</taxon>
        <taxon>Pseudomonadati</taxon>
        <taxon>Pseudomonadota</taxon>
        <taxon>Gammaproteobacteria</taxon>
        <taxon>Oceanospirillales</taxon>
        <taxon>Oceanospirillaceae</taxon>
        <taxon>Motiliproteus</taxon>
    </lineage>
</organism>
<feature type="region of interest" description="Disordered" evidence="6">
    <location>
        <begin position="540"/>
        <end position="559"/>
    </location>
</feature>
<dbReference type="SMART" id="SM00847">
    <property type="entry name" value="HA2"/>
    <property type="match status" value="1"/>
</dbReference>